<dbReference type="InterPro" id="IPR003959">
    <property type="entry name" value="ATPase_AAA_core"/>
</dbReference>
<gene>
    <name evidence="2" type="ORF">NSCAC_0464</name>
</gene>
<proteinExistence type="predicted"/>
<name>A0A7G1Q8I7_9GAMM</name>
<dbReference type="Gene3D" id="3.40.50.300">
    <property type="entry name" value="P-loop containing nucleotide triphosphate hydrolases"/>
    <property type="match status" value="1"/>
</dbReference>
<dbReference type="EMBL" id="LR778175">
    <property type="protein sequence ID" value="CAB1275030.1"/>
    <property type="molecule type" value="Genomic_DNA"/>
</dbReference>
<dbReference type="InterPro" id="IPR027417">
    <property type="entry name" value="P-loop_NTPase"/>
</dbReference>
<dbReference type="Pfam" id="PF13304">
    <property type="entry name" value="AAA_21"/>
    <property type="match status" value="1"/>
</dbReference>
<accession>A0A7G1Q8I7</accession>
<organism evidence="2 3">
    <name type="scientific">Candidatus Nitrosacidococcus tergens</name>
    <dbReference type="NCBI Taxonomy" id="553981"/>
    <lineage>
        <taxon>Bacteria</taxon>
        <taxon>Pseudomonadati</taxon>
        <taxon>Pseudomonadota</taxon>
        <taxon>Gammaproteobacteria</taxon>
        <taxon>Chromatiales</taxon>
        <taxon>Chromatiaceae</taxon>
        <taxon>Candidatus Nitrosacidococcus</taxon>
    </lineage>
</organism>
<feature type="domain" description="ATPase AAA-type core" evidence="1">
    <location>
        <begin position="29"/>
        <end position="76"/>
    </location>
</feature>
<protein>
    <recommendedName>
        <fullName evidence="1">ATPase AAA-type core domain-containing protein</fullName>
    </recommendedName>
</protein>
<dbReference type="GO" id="GO:0005524">
    <property type="term" value="F:ATP binding"/>
    <property type="evidence" value="ECO:0007669"/>
    <property type="project" value="InterPro"/>
</dbReference>
<reference evidence="2 3" key="1">
    <citation type="submission" date="2020-03" db="EMBL/GenBank/DDBJ databases">
        <authorList>
            <person name="Picone N."/>
        </authorList>
    </citation>
    <scope>NUCLEOTIDE SEQUENCE [LARGE SCALE GENOMIC DNA]</scope>
    <source>
        <strain evidence="2">NSCAC1</strain>
    </source>
</reference>
<evidence type="ECO:0000259" key="1">
    <source>
        <dbReference type="Pfam" id="PF13304"/>
    </source>
</evidence>
<dbReference type="AlphaFoldDB" id="A0A7G1Q8I7"/>
<evidence type="ECO:0000313" key="2">
    <source>
        <dbReference type="EMBL" id="CAB1275030.1"/>
    </source>
</evidence>
<dbReference type="SUPFAM" id="SSF52540">
    <property type="entry name" value="P-loop containing nucleoside triphosphate hydrolases"/>
    <property type="match status" value="1"/>
</dbReference>
<keyword evidence="3" id="KW-1185">Reference proteome</keyword>
<dbReference type="Proteomes" id="UP000516072">
    <property type="component" value="Chromosome"/>
</dbReference>
<dbReference type="KEGG" id="ntg:NSCAC_0464"/>
<sequence length="89" mass="9996">MSIGKPINYLTIKGFKSIKSLEQFKLNNLNVLIGANGAGKSNFVSYFHMLREMIDGRLQVWISKQGSADRILNFGIKETSELESLIKFG</sequence>
<dbReference type="GO" id="GO:0016887">
    <property type="term" value="F:ATP hydrolysis activity"/>
    <property type="evidence" value="ECO:0007669"/>
    <property type="project" value="InterPro"/>
</dbReference>
<dbReference type="RefSeq" id="WP_197744818.1">
    <property type="nucleotide sequence ID" value="NZ_LR778175.1"/>
</dbReference>
<evidence type="ECO:0000313" key="3">
    <source>
        <dbReference type="Proteomes" id="UP000516072"/>
    </source>
</evidence>